<feature type="domain" description="PLD phosphodiesterase" evidence="7">
    <location>
        <begin position="158"/>
        <end position="185"/>
    </location>
</feature>
<feature type="region of interest" description="Disordered" evidence="6">
    <location>
        <begin position="563"/>
        <end position="591"/>
    </location>
</feature>
<dbReference type="STRING" id="101091.A0A1C7NG75"/>
<evidence type="ECO:0000256" key="4">
    <source>
        <dbReference type="ARBA" id="ARBA00022963"/>
    </source>
</evidence>
<dbReference type="EC" id="3.1.4.4" evidence="1"/>
<feature type="compositionally biased region" description="Basic and acidic residues" evidence="6">
    <location>
        <begin position="577"/>
        <end position="591"/>
    </location>
</feature>
<evidence type="ECO:0000256" key="2">
    <source>
        <dbReference type="ARBA" id="ARBA00022737"/>
    </source>
</evidence>
<dbReference type="AlphaFoldDB" id="A0A1C7NG75"/>
<dbReference type="SMART" id="SM00155">
    <property type="entry name" value="PLDc"/>
    <property type="match status" value="2"/>
</dbReference>
<protein>
    <recommendedName>
        <fullName evidence="1">phospholipase D</fullName>
        <ecNumber evidence="1">3.1.4.4</ecNumber>
    </recommendedName>
</protein>
<dbReference type="PANTHER" id="PTHR18896:SF186">
    <property type="entry name" value="PHOSPHOLIPASE D"/>
    <property type="match status" value="1"/>
</dbReference>
<keyword evidence="9" id="KW-1185">Reference proteome</keyword>
<evidence type="ECO:0000256" key="6">
    <source>
        <dbReference type="SAM" id="MobiDB-lite"/>
    </source>
</evidence>
<dbReference type="PIRSF" id="PIRSF009376">
    <property type="entry name" value="Phospholipase_D_euk"/>
    <property type="match status" value="1"/>
</dbReference>
<dbReference type="GO" id="GO:0004630">
    <property type="term" value="F:phospholipase D activity"/>
    <property type="evidence" value="ECO:0007669"/>
    <property type="project" value="UniProtKB-EC"/>
</dbReference>
<gene>
    <name evidence="8" type="primary">pld1_0</name>
    <name evidence="8" type="ORF">A0J61_03811</name>
</gene>
<evidence type="ECO:0000256" key="1">
    <source>
        <dbReference type="ARBA" id="ARBA00012027"/>
    </source>
</evidence>
<keyword evidence="3" id="KW-0378">Hydrolase</keyword>
<feature type="domain" description="PLD phosphodiesterase" evidence="7">
    <location>
        <begin position="597"/>
        <end position="624"/>
    </location>
</feature>
<dbReference type="GO" id="GO:0006654">
    <property type="term" value="P:phosphatidic acid biosynthetic process"/>
    <property type="evidence" value="ECO:0007669"/>
    <property type="project" value="InterPro"/>
</dbReference>
<organism evidence="8 9">
    <name type="scientific">Choanephora cucurbitarum</name>
    <dbReference type="NCBI Taxonomy" id="101091"/>
    <lineage>
        <taxon>Eukaryota</taxon>
        <taxon>Fungi</taxon>
        <taxon>Fungi incertae sedis</taxon>
        <taxon>Mucoromycota</taxon>
        <taxon>Mucoromycotina</taxon>
        <taxon>Mucoromycetes</taxon>
        <taxon>Mucorales</taxon>
        <taxon>Mucorineae</taxon>
        <taxon>Choanephoraceae</taxon>
        <taxon>Choanephoroideae</taxon>
        <taxon>Choanephora</taxon>
    </lineage>
</organism>
<keyword evidence="5" id="KW-0443">Lipid metabolism</keyword>
<reference evidence="8 9" key="1">
    <citation type="submission" date="2016-03" db="EMBL/GenBank/DDBJ databases">
        <title>Choanephora cucurbitarum.</title>
        <authorList>
            <person name="Min B."/>
            <person name="Park H."/>
            <person name="Park J.-H."/>
            <person name="Shin H.-D."/>
            <person name="Choi I.-G."/>
        </authorList>
    </citation>
    <scope>NUCLEOTIDE SEQUENCE [LARGE SCALE GENOMIC DNA]</scope>
    <source>
        <strain evidence="8 9">KUS-F28377</strain>
    </source>
</reference>
<evidence type="ECO:0000313" key="9">
    <source>
        <dbReference type="Proteomes" id="UP000093000"/>
    </source>
</evidence>
<sequence>MSFFSNLAQQIESFFDPSTSTQANPEDDDDFIEQQLAAEEHRYDSFAAVRHNAQVKYFVDGQNYCWAVSEAIDRAQECIYIEDWWLYMRRPASKYQEYRLDRLLKKKADEGVKIFIVVYKEVELALTLDSRHTKDALQSLSENIVVLRHPNHDLGGTFFWSHHEKFVVVDNRIAFVGGIDLCFGRWDTHGHPLADFNGNDPQSELFIGQDYSDARVRDFENVKDWDMKLIDKTIIPRMPWHDMSMCVTGPPVLDVARHFCERWNFVKHEKAMHKDNVPFLQPPLGGMGQQERYIEEHREEHQIRRQRHKHRTHGIKGTARVQVLRSSAEWSSGVKLEHSIQNAYIATILRAEHFVYIENQFFITSTDNKEDNLLKNQIGNAIVKRIIRAHEEQTKFKVFVLMPLMPAFPADLITKDAATARLVMHYQYISICRGTDSIVEKLKASGIDPDEYIRFYSLRSYDRINRSKMEDLLLKAAGYSDTTDAQVENAGGSEGDLAKIVHHVGDPDFARDTEGSFNVEDEVEYSRVPEDEDFEKYQQRRSEAVDEDDQGIASDSIAKDAMLGGDIENEPWVNDTVTERPRDDEAEKEEAGDYVSEELYIHAKLLIADDKVVIMGSANLNDRSQCGNRDSEIALIVEDQDFVPSQMNGRYYEASRFAASLRRSLWKEHLGLIAPSPPDEVTNNMLPLPIPQEDSLMSEEDQLVMDPLDEETLDRWNSTAKTNTLAFREVFHCVPDDTVTNWEEYKEFYPNPSQIDIGHVHDPEMSVDTIRDHLSTIRGHLVEFPYHFLENVDLRGEAIPFIGDDIQELYT</sequence>
<dbReference type="Pfam" id="PF13091">
    <property type="entry name" value="PLDc_2"/>
    <property type="match status" value="1"/>
</dbReference>
<dbReference type="GO" id="GO:0035556">
    <property type="term" value="P:intracellular signal transduction"/>
    <property type="evidence" value="ECO:0007669"/>
    <property type="project" value="InterPro"/>
</dbReference>
<keyword evidence="4" id="KW-0442">Lipid degradation</keyword>
<dbReference type="InParanoid" id="A0A1C7NG75"/>
<evidence type="ECO:0000313" key="8">
    <source>
        <dbReference type="EMBL" id="OBZ88133.1"/>
    </source>
</evidence>
<dbReference type="Gene3D" id="3.30.870.10">
    <property type="entry name" value="Endonuclease Chain A"/>
    <property type="match status" value="3"/>
</dbReference>
<dbReference type="Pfam" id="PF00614">
    <property type="entry name" value="PLDc"/>
    <property type="match status" value="1"/>
</dbReference>
<dbReference type="EMBL" id="LUGH01000173">
    <property type="protein sequence ID" value="OBZ88133.1"/>
    <property type="molecule type" value="Genomic_DNA"/>
</dbReference>
<dbReference type="CDD" id="cd09138">
    <property type="entry name" value="PLDc_vPLD1_2_yPLD_like_1"/>
    <property type="match status" value="1"/>
</dbReference>
<dbReference type="InterPro" id="IPR025202">
    <property type="entry name" value="PLD-like_dom"/>
</dbReference>
<dbReference type="InterPro" id="IPR001736">
    <property type="entry name" value="PLipase_D/transphosphatidylase"/>
</dbReference>
<dbReference type="Proteomes" id="UP000093000">
    <property type="component" value="Unassembled WGS sequence"/>
</dbReference>
<dbReference type="InterPro" id="IPR015679">
    <property type="entry name" value="PLipase_D_fam"/>
</dbReference>
<evidence type="ECO:0000259" key="7">
    <source>
        <dbReference type="PROSITE" id="PS50035"/>
    </source>
</evidence>
<comment type="caution">
    <text evidence="8">The sequence shown here is derived from an EMBL/GenBank/DDBJ whole genome shotgun (WGS) entry which is preliminary data.</text>
</comment>
<evidence type="ECO:0000256" key="5">
    <source>
        <dbReference type="ARBA" id="ARBA00023098"/>
    </source>
</evidence>
<dbReference type="OrthoDB" id="14911at2759"/>
<dbReference type="SUPFAM" id="SSF56024">
    <property type="entry name" value="Phospholipase D/nuclease"/>
    <property type="match status" value="2"/>
</dbReference>
<dbReference type="CDD" id="cd09141">
    <property type="entry name" value="PLDc_vPLD1_2_yPLD_like_2"/>
    <property type="match status" value="1"/>
</dbReference>
<accession>A0A1C7NG75</accession>
<name>A0A1C7NG75_9FUNG</name>
<keyword evidence="2" id="KW-0677">Repeat</keyword>
<evidence type="ECO:0000256" key="3">
    <source>
        <dbReference type="ARBA" id="ARBA00022801"/>
    </source>
</evidence>
<dbReference type="InterPro" id="IPR016555">
    <property type="entry name" value="PLipase_D_euk"/>
</dbReference>
<dbReference type="PANTHER" id="PTHR18896">
    <property type="entry name" value="PHOSPHOLIPASE D"/>
    <property type="match status" value="1"/>
</dbReference>
<proteinExistence type="predicted"/>
<dbReference type="PROSITE" id="PS50035">
    <property type="entry name" value="PLD"/>
    <property type="match status" value="2"/>
</dbReference>
<dbReference type="GO" id="GO:0009395">
    <property type="term" value="P:phospholipid catabolic process"/>
    <property type="evidence" value="ECO:0007669"/>
    <property type="project" value="TreeGrafter"/>
</dbReference>